<dbReference type="InterPro" id="IPR010982">
    <property type="entry name" value="Lambda_DNA-bd_dom_sf"/>
</dbReference>
<evidence type="ECO:0008006" key="3">
    <source>
        <dbReference type="Google" id="ProtNLM"/>
    </source>
</evidence>
<sequence length="83" mass="9970">MNSIIDRFIAIWDAERLTAEWLQEATEIKERRWYTVRNTKVMRTEELEEIMKLFPDYKVWLATGDEYLEAGQISPMTKKAQRS</sequence>
<keyword evidence="2" id="KW-1185">Reference proteome</keyword>
<dbReference type="EMBL" id="HF680312">
    <property type="protein sequence ID" value="CCU73518.1"/>
    <property type="molecule type" value="Genomic_DNA"/>
</dbReference>
<dbReference type="KEGG" id="tol:TOL_3122"/>
<proteinExistence type="predicted"/>
<dbReference type="AlphaFoldDB" id="M5DW73"/>
<evidence type="ECO:0000313" key="2">
    <source>
        <dbReference type="Proteomes" id="UP000011866"/>
    </source>
</evidence>
<reference evidence="1 2" key="1">
    <citation type="journal article" date="2013" name="Genome Announc.">
        <title>Genome Sequence of Thalassolituus oleivorans MIL-1 (DSM 14913T).</title>
        <authorList>
            <person name="Golyshin P.N."/>
            <person name="Werner J."/>
            <person name="Chernikova T.N."/>
            <person name="Tran H."/>
            <person name="Ferrer M."/>
            <person name="Yakimov M.M."/>
            <person name="Teeling H."/>
            <person name="Golyshina O.V."/>
        </authorList>
    </citation>
    <scope>NUCLEOTIDE SEQUENCE [LARGE SCALE GENOMIC DNA]</scope>
    <source>
        <strain evidence="1 2">MIL-1</strain>
    </source>
</reference>
<evidence type="ECO:0000313" key="1">
    <source>
        <dbReference type="EMBL" id="CCU73518.1"/>
    </source>
</evidence>
<organism evidence="1 2">
    <name type="scientific">Thalassolituus oleivorans MIL-1</name>
    <dbReference type="NCBI Taxonomy" id="1298593"/>
    <lineage>
        <taxon>Bacteria</taxon>
        <taxon>Pseudomonadati</taxon>
        <taxon>Pseudomonadota</taxon>
        <taxon>Gammaproteobacteria</taxon>
        <taxon>Oceanospirillales</taxon>
        <taxon>Oceanospirillaceae</taxon>
        <taxon>Thalassolituus</taxon>
    </lineage>
</organism>
<name>M5DW73_9GAMM</name>
<gene>
    <name evidence="1" type="ORF">TOL_3122</name>
</gene>
<dbReference type="RefSeq" id="WP_015488226.1">
    <property type="nucleotide sequence ID" value="NC_020888.1"/>
</dbReference>
<dbReference type="Gene3D" id="1.10.260.40">
    <property type="entry name" value="lambda repressor-like DNA-binding domains"/>
    <property type="match status" value="1"/>
</dbReference>
<protein>
    <recommendedName>
        <fullName evidence="3">DNA-binding protein</fullName>
    </recommendedName>
</protein>
<dbReference type="Proteomes" id="UP000011866">
    <property type="component" value="Chromosome"/>
</dbReference>
<dbReference type="HOGENOM" id="CLU_139664_1_1_6"/>
<accession>M5DW73</accession>
<dbReference type="GO" id="GO:0003677">
    <property type="term" value="F:DNA binding"/>
    <property type="evidence" value="ECO:0007669"/>
    <property type="project" value="InterPro"/>
</dbReference>
<dbReference type="GeneID" id="79178612"/>